<dbReference type="InterPro" id="IPR050660">
    <property type="entry name" value="NEK_Ser/Thr_kinase"/>
</dbReference>
<dbReference type="PROSITE" id="PS50011">
    <property type="entry name" value="PROTEIN_KINASE_DOM"/>
    <property type="match status" value="1"/>
</dbReference>
<dbReference type="AlphaFoldDB" id="A0A7G2CGK8"/>
<dbReference type="EMBL" id="LR877155">
    <property type="protein sequence ID" value="CAD2218639.1"/>
    <property type="molecule type" value="Genomic_DNA"/>
</dbReference>
<keyword evidence="5" id="KW-0472">Membrane</keyword>
<evidence type="ECO:0000256" key="1">
    <source>
        <dbReference type="ARBA" id="ARBA00022679"/>
    </source>
</evidence>
<dbReference type="Gene3D" id="3.30.200.20">
    <property type="entry name" value="Phosphorylase Kinase, domain 1"/>
    <property type="match status" value="1"/>
</dbReference>
<evidence type="ECO:0000256" key="5">
    <source>
        <dbReference type="SAM" id="Phobius"/>
    </source>
</evidence>
<dbReference type="Pfam" id="PF00069">
    <property type="entry name" value="Pkinase"/>
    <property type="match status" value="1"/>
</dbReference>
<dbReference type="Proteomes" id="UP000515908">
    <property type="component" value="Chromosome 11"/>
</dbReference>
<keyword evidence="5" id="KW-0812">Transmembrane</keyword>
<dbReference type="CDD" id="cd00180">
    <property type="entry name" value="PKc"/>
    <property type="match status" value="1"/>
</dbReference>
<dbReference type="SUPFAM" id="SSF56112">
    <property type="entry name" value="Protein kinase-like (PK-like)"/>
    <property type="match status" value="1"/>
</dbReference>
<dbReference type="SMART" id="SM00220">
    <property type="entry name" value="S_TKc"/>
    <property type="match status" value="1"/>
</dbReference>
<proteinExistence type="predicted"/>
<feature type="transmembrane region" description="Helical" evidence="5">
    <location>
        <begin position="435"/>
        <end position="459"/>
    </location>
</feature>
<dbReference type="GO" id="GO:0005524">
    <property type="term" value="F:ATP binding"/>
    <property type="evidence" value="ECO:0007669"/>
    <property type="project" value="UniProtKB-KW"/>
</dbReference>
<evidence type="ECO:0000256" key="3">
    <source>
        <dbReference type="ARBA" id="ARBA00022777"/>
    </source>
</evidence>
<accession>A0A7G2CGK8</accession>
<keyword evidence="2" id="KW-0547">Nucleotide-binding</keyword>
<keyword evidence="8" id="KW-1185">Reference proteome</keyword>
<organism evidence="7 8">
    <name type="scientific">Angomonas deanei</name>
    <dbReference type="NCBI Taxonomy" id="59799"/>
    <lineage>
        <taxon>Eukaryota</taxon>
        <taxon>Discoba</taxon>
        <taxon>Euglenozoa</taxon>
        <taxon>Kinetoplastea</taxon>
        <taxon>Metakinetoplastina</taxon>
        <taxon>Trypanosomatida</taxon>
        <taxon>Trypanosomatidae</taxon>
        <taxon>Strigomonadinae</taxon>
        <taxon>Angomonas</taxon>
    </lineage>
</organism>
<dbReference type="PANTHER" id="PTHR43671:SF103">
    <property type="entry name" value="KINASE, PUTATIVE-RELATED"/>
    <property type="match status" value="1"/>
</dbReference>
<evidence type="ECO:0000256" key="4">
    <source>
        <dbReference type="ARBA" id="ARBA00022840"/>
    </source>
</evidence>
<dbReference type="InterPro" id="IPR011009">
    <property type="entry name" value="Kinase-like_dom_sf"/>
</dbReference>
<evidence type="ECO:0000313" key="7">
    <source>
        <dbReference type="EMBL" id="CAD2218639.1"/>
    </source>
</evidence>
<dbReference type="Gene3D" id="1.10.510.10">
    <property type="entry name" value="Transferase(Phosphotransferase) domain 1"/>
    <property type="match status" value="1"/>
</dbReference>
<gene>
    <name evidence="7" type="ORF">ADEAN_000613000</name>
</gene>
<evidence type="ECO:0000256" key="2">
    <source>
        <dbReference type="ARBA" id="ARBA00022741"/>
    </source>
</evidence>
<keyword evidence="1" id="KW-0808">Transferase</keyword>
<evidence type="ECO:0000259" key="6">
    <source>
        <dbReference type="PROSITE" id="PS50011"/>
    </source>
</evidence>
<name>A0A7G2CGK8_9TRYP</name>
<keyword evidence="3 7" id="KW-0418">Kinase</keyword>
<dbReference type="InterPro" id="IPR008271">
    <property type="entry name" value="Ser/Thr_kinase_AS"/>
</dbReference>
<protein>
    <submittedName>
        <fullName evidence="7">Protein tyrosine kinase/Protein kinase domain containing protein, putative</fullName>
    </submittedName>
</protein>
<dbReference type="PANTHER" id="PTHR43671">
    <property type="entry name" value="SERINE/THREONINE-PROTEIN KINASE NEK"/>
    <property type="match status" value="1"/>
</dbReference>
<reference evidence="7 8" key="1">
    <citation type="submission" date="2020-08" db="EMBL/GenBank/DDBJ databases">
        <authorList>
            <person name="Newling K."/>
            <person name="Davey J."/>
            <person name="Forrester S."/>
        </authorList>
    </citation>
    <scope>NUCLEOTIDE SEQUENCE [LARGE SCALE GENOMIC DNA]</scope>
    <source>
        <strain evidence="8">Crithidia deanei Carvalho (ATCC PRA-265)</strain>
    </source>
</reference>
<dbReference type="OrthoDB" id="4062651at2759"/>
<feature type="domain" description="Protein kinase" evidence="6">
    <location>
        <begin position="145"/>
        <end position="416"/>
    </location>
</feature>
<dbReference type="VEuPathDB" id="TriTrypDB:ADEAN_000613000"/>
<dbReference type="InterPro" id="IPR000719">
    <property type="entry name" value="Prot_kinase_dom"/>
</dbReference>
<sequence length="461" mass="52494">MNSTRCSQCSSTEDVIFCLICRSPLCNRCCVWHCPNRADIAVCKNCTLPQLCFSCSRCEREMNYNYMEFFCEMCSNAICSDCVEFSFEQGVLKCARCCGVPVGHVTCPTSIQPYVTETMLNTLQLPLKITTIPVAGQGSSKYRKLKNRVILGEGAQGTVYKCETEDGEVVADKEIIFDDLEFSSFEQQLRQTERIMRLNHPHLIRYLDVIPGHQPFRLNVIMPYYNEGDLRNFIERQRAPIPEEKLCSIVLQIAGALQYLHNQDPPLMHLDVKPENILLLNNEEQVLLMDLDLCRTVDVSASVVKRANEPTYEYTAPEMARSTGTPKADVFSLGIVTFVLATFPDIPASENDNNEFVMLCDHSWSWDAVKRAVARDIRKIRSYKYSDSLIHLIGDMLARSPNDRPSSTEVIERLTMAMEKKTTRRVRRPSGWMSLRSFCVSTELLVFSLLLVLWVGGIFCF</sequence>
<evidence type="ECO:0000313" key="8">
    <source>
        <dbReference type="Proteomes" id="UP000515908"/>
    </source>
</evidence>
<keyword evidence="5" id="KW-1133">Transmembrane helix</keyword>
<keyword evidence="4" id="KW-0067">ATP-binding</keyword>
<dbReference type="PROSITE" id="PS00108">
    <property type="entry name" value="PROTEIN_KINASE_ST"/>
    <property type="match status" value="1"/>
</dbReference>
<dbReference type="GO" id="GO:0004674">
    <property type="term" value="F:protein serine/threonine kinase activity"/>
    <property type="evidence" value="ECO:0007669"/>
    <property type="project" value="TreeGrafter"/>
</dbReference>